<dbReference type="SMART" id="SM00256">
    <property type="entry name" value="FBOX"/>
    <property type="match status" value="1"/>
</dbReference>
<dbReference type="Pfam" id="PF08268">
    <property type="entry name" value="FBA_3"/>
    <property type="match status" value="1"/>
</dbReference>
<dbReference type="InterPro" id="IPR050796">
    <property type="entry name" value="SCF_F-box_component"/>
</dbReference>
<evidence type="ECO:0000259" key="1">
    <source>
        <dbReference type="SMART" id="SM00256"/>
    </source>
</evidence>
<organism evidence="2 3">
    <name type="scientific">Tagetes erecta</name>
    <name type="common">African marigold</name>
    <dbReference type="NCBI Taxonomy" id="13708"/>
    <lineage>
        <taxon>Eukaryota</taxon>
        <taxon>Viridiplantae</taxon>
        <taxon>Streptophyta</taxon>
        <taxon>Embryophyta</taxon>
        <taxon>Tracheophyta</taxon>
        <taxon>Spermatophyta</taxon>
        <taxon>Magnoliopsida</taxon>
        <taxon>eudicotyledons</taxon>
        <taxon>Gunneridae</taxon>
        <taxon>Pentapetalae</taxon>
        <taxon>asterids</taxon>
        <taxon>campanulids</taxon>
        <taxon>Asterales</taxon>
        <taxon>Asteraceae</taxon>
        <taxon>Asteroideae</taxon>
        <taxon>Heliantheae alliance</taxon>
        <taxon>Tageteae</taxon>
        <taxon>Tagetes</taxon>
    </lineage>
</organism>
<comment type="caution">
    <text evidence="2">The sequence shown here is derived from an EMBL/GenBank/DDBJ whole genome shotgun (WGS) entry which is preliminary data.</text>
</comment>
<dbReference type="InterPro" id="IPR036047">
    <property type="entry name" value="F-box-like_dom_sf"/>
</dbReference>
<feature type="domain" description="F-box" evidence="1">
    <location>
        <begin position="6"/>
        <end position="46"/>
    </location>
</feature>
<protein>
    <recommendedName>
        <fullName evidence="1">F-box domain-containing protein</fullName>
    </recommendedName>
</protein>
<sequence>MLHGYIAFEIQAEIIKKLPFKSLIRFRSVSKAWKSLIHSHDFITYHSNHSIKVPYILLTYDGSNSSMQNNGLSFANDGYNYNKHTYVSIVDDETFPLQKVSLTLPRLVKMLQRPSVIGCSHGLLCLYNEDDCYSGNGTFVLWNLSIGNAVAVVVRDYVKYETVLGFGVCRETMDPKIVMITHGDSAWDNESVNFTPLEVKVFALSTGAWRRPRCNLPSKSVKFYYRRNSVDVGGVLYWLACDTVIADCQIRSKCNLLVSFDITTEEFREVNLSDRLAPPYDNLSIYKLRESLVVYERDIDVVWMMEDGVPKTFTKLFVIRKPYPPIVYVFVRGFRKTGEPLVQTEEYPPSPRLLGVYDPVSKRVHNIEIDGIHKSFSVHSYTETLLLLDQPNDKVFDTKILKKRG</sequence>
<dbReference type="NCBIfam" id="TIGR01640">
    <property type="entry name" value="F_box_assoc_1"/>
    <property type="match status" value="1"/>
</dbReference>
<gene>
    <name evidence="2" type="ORF">QVD17_35314</name>
</gene>
<proteinExistence type="predicted"/>
<dbReference type="InterPro" id="IPR001810">
    <property type="entry name" value="F-box_dom"/>
</dbReference>
<accession>A0AAD8NL38</accession>
<dbReference type="Proteomes" id="UP001229421">
    <property type="component" value="Unassembled WGS sequence"/>
</dbReference>
<dbReference type="EMBL" id="JAUHHV010000009">
    <property type="protein sequence ID" value="KAK1413539.1"/>
    <property type="molecule type" value="Genomic_DNA"/>
</dbReference>
<evidence type="ECO:0000313" key="2">
    <source>
        <dbReference type="EMBL" id="KAK1413539.1"/>
    </source>
</evidence>
<dbReference type="AlphaFoldDB" id="A0AAD8NL38"/>
<evidence type="ECO:0000313" key="3">
    <source>
        <dbReference type="Proteomes" id="UP001229421"/>
    </source>
</evidence>
<name>A0AAD8NL38_TARER</name>
<reference evidence="2" key="1">
    <citation type="journal article" date="2023" name="bioRxiv">
        <title>Improved chromosome-level genome assembly for marigold (Tagetes erecta).</title>
        <authorList>
            <person name="Jiang F."/>
            <person name="Yuan L."/>
            <person name="Wang S."/>
            <person name="Wang H."/>
            <person name="Xu D."/>
            <person name="Wang A."/>
            <person name="Fan W."/>
        </authorList>
    </citation>
    <scope>NUCLEOTIDE SEQUENCE</scope>
    <source>
        <strain evidence="2">WSJ</strain>
        <tissue evidence="2">Leaf</tissue>
    </source>
</reference>
<keyword evidence="3" id="KW-1185">Reference proteome</keyword>
<dbReference type="InterPro" id="IPR013187">
    <property type="entry name" value="F-box-assoc_dom_typ3"/>
</dbReference>
<dbReference type="PANTHER" id="PTHR31672">
    <property type="entry name" value="BNACNNG10540D PROTEIN"/>
    <property type="match status" value="1"/>
</dbReference>
<dbReference type="InterPro" id="IPR017451">
    <property type="entry name" value="F-box-assoc_interact_dom"/>
</dbReference>
<dbReference type="SUPFAM" id="SSF81383">
    <property type="entry name" value="F-box domain"/>
    <property type="match status" value="1"/>
</dbReference>
<dbReference type="Pfam" id="PF00646">
    <property type="entry name" value="F-box"/>
    <property type="match status" value="1"/>
</dbReference>
<dbReference type="PANTHER" id="PTHR31672:SF10">
    <property type="entry name" value="F-BOX DOMAIN-CONTAINING PROTEIN"/>
    <property type="match status" value="1"/>
</dbReference>